<feature type="transmembrane region" description="Helical" evidence="1">
    <location>
        <begin position="26"/>
        <end position="43"/>
    </location>
</feature>
<accession>A0A317DKA3</accession>
<dbReference type="Pfam" id="PF05656">
    <property type="entry name" value="DUF805"/>
    <property type="match status" value="1"/>
</dbReference>
<dbReference type="GO" id="GO:0005886">
    <property type="term" value="C:plasma membrane"/>
    <property type="evidence" value="ECO:0007669"/>
    <property type="project" value="TreeGrafter"/>
</dbReference>
<gene>
    <name evidence="2" type="ORF">DKT69_13155</name>
</gene>
<comment type="caution">
    <text evidence="2">The sequence shown here is derived from an EMBL/GenBank/DDBJ whole genome shotgun (WGS) entry which is preliminary data.</text>
</comment>
<dbReference type="AlphaFoldDB" id="A0A317DKA3"/>
<dbReference type="PANTHER" id="PTHR34980">
    <property type="entry name" value="INNER MEMBRANE PROTEIN-RELATED-RELATED"/>
    <property type="match status" value="1"/>
</dbReference>
<name>A0A317DKA3_9ACTN</name>
<organism evidence="2 3">
    <name type="scientific">Micromonospora sicca</name>
    <dbReference type="NCBI Taxonomy" id="2202420"/>
    <lineage>
        <taxon>Bacteria</taxon>
        <taxon>Bacillati</taxon>
        <taxon>Actinomycetota</taxon>
        <taxon>Actinomycetes</taxon>
        <taxon>Micromonosporales</taxon>
        <taxon>Micromonosporaceae</taxon>
        <taxon>Micromonospora</taxon>
    </lineage>
</organism>
<evidence type="ECO:0000313" key="2">
    <source>
        <dbReference type="EMBL" id="PWR15018.1"/>
    </source>
</evidence>
<dbReference type="PANTHER" id="PTHR34980:SF2">
    <property type="entry name" value="INNER MEMBRANE PROTEIN YHAH-RELATED"/>
    <property type="match status" value="1"/>
</dbReference>
<evidence type="ECO:0000256" key="1">
    <source>
        <dbReference type="SAM" id="Phobius"/>
    </source>
</evidence>
<dbReference type="EMBL" id="QGKS01000202">
    <property type="protein sequence ID" value="PWR15018.1"/>
    <property type="molecule type" value="Genomic_DNA"/>
</dbReference>
<protein>
    <submittedName>
        <fullName evidence="2">DUF805 domain-containing protein</fullName>
    </submittedName>
</protein>
<dbReference type="Proteomes" id="UP000246050">
    <property type="component" value="Unassembled WGS sequence"/>
</dbReference>
<keyword evidence="1" id="KW-1133">Transmembrane helix</keyword>
<dbReference type="InterPro" id="IPR008523">
    <property type="entry name" value="DUF805"/>
</dbReference>
<keyword evidence="1" id="KW-0812">Transmembrane</keyword>
<feature type="transmembrane region" description="Helical" evidence="1">
    <location>
        <begin position="55"/>
        <end position="76"/>
    </location>
</feature>
<dbReference type="OrthoDB" id="9812349at2"/>
<evidence type="ECO:0000313" key="3">
    <source>
        <dbReference type="Proteomes" id="UP000246050"/>
    </source>
</evidence>
<sequence>MSFTAAIRSVLTQYVGFTGRARRSEYWWFALFTVLVGLAAAILDSVLGTTLGSDGSTGVIGIIVNLALLLPTLAVAMRRLHDTDRSGWWLLIGLVPIVGAVVLLVFFVLDSTPGTNRFGANPKERPLPVPSIA</sequence>
<dbReference type="RefSeq" id="WP_109801857.1">
    <property type="nucleotide sequence ID" value="NZ_QGKS01000202.1"/>
</dbReference>
<keyword evidence="1" id="KW-0472">Membrane</keyword>
<feature type="transmembrane region" description="Helical" evidence="1">
    <location>
        <begin position="88"/>
        <end position="109"/>
    </location>
</feature>
<proteinExistence type="predicted"/>
<reference evidence="2 3" key="1">
    <citation type="submission" date="2018-05" db="EMBL/GenBank/DDBJ databases">
        <title>Micromonosporas from Atacama Desert.</title>
        <authorList>
            <person name="Carro L."/>
            <person name="Golinska P."/>
            <person name="Klenk H.-P."/>
            <person name="Goodfellow M."/>
        </authorList>
    </citation>
    <scope>NUCLEOTIDE SEQUENCE [LARGE SCALE GENOMIC DNA]</scope>
    <source>
        <strain evidence="2 3">4G51</strain>
    </source>
</reference>